<keyword evidence="2" id="KW-1185">Reference proteome</keyword>
<accession>B0C6R1</accession>
<evidence type="ECO:0000313" key="2">
    <source>
        <dbReference type="Proteomes" id="UP000000268"/>
    </source>
</evidence>
<dbReference type="EMBL" id="CP000828">
    <property type="protein sequence ID" value="ABW27617.1"/>
    <property type="molecule type" value="Genomic_DNA"/>
</dbReference>
<dbReference type="STRING" id="329726.AM1_2610"/>
<protein>
    <submittedName>
        <fullName evidence="1">Uncharacterized protein</fullName>
    </submittedName>
</protein>
<sequence>MLAQHSGNISNTKIIKPDIAANQAILSHEADLHLTLFYGNGLA</sequence>
<organism evidence="1 2">
    <name type="scientific">Acaryochloris marina (strain MBIC 11017)</name>
    <dbReference type="NCBI Taxonomy" id="329726"/>
    <lineage>
        <taxon>Bacteria</taxon>
        <taxon>Bacillati</taxon>
        <taxon>Cyanobacteriota</taxon>
        <taxon>Cyanophyceae</taxon>
        <taxon>Acaryochloridales</taxon>
        <taxon>Acaryochloridaceae</taxon>
        <taxon>Acaryochloris</taxon>
    </lineage>
</organism>
<gene>
    <name evidence="1" type="ordered locus">AM1_2610</name>
</gene>
<evidence type="ECO:0000313" key="1">
    <source>
        <dbReference type="EMBL" id="ABW27617.1"/>
    </source>
</evidence>
<dbReference type="AlphaFoldDB" id="B0C6R1"/>
<name>B0C6R1_ACAM1</name>
<proteinExistence type="predicted"/>
<dbReference type="HOGENOM" id="CLU_3228060_0_0_3"/>
<dbReference type="KEGG" id="amr:AM1_2610"/>
<dbReference type="RefSeq" id="WP_012163071.1">
    <property type="nucleotide sequence ID" value="NC_009925.1"/>
</dbReference>
<dbReference type="Proteomes" id="UP000000268">
    <property type="component" value="Chromosome"/>
</dbReference>
<reference evidence="1 2" key="1">
    <citation type="journal article" date="2008" name="Proc. Natl. Acad. Sci. U.S.A.">
        <title>Niche adaptation and genome expansion in the chlorophyll d-producing cyanobacterium Acaryochloris marina.</title>
        <authorList>
            <person name="Swingley W.D."/>
            <person name="Chen M."/>
            <person name="Cheung P.C."/>
            <person name="Conrad A.L."/>
            <person name="Dejesa L.C."/>
            <person name="Hao J."/>
            <person name="Honchak B.M."/>
            <person name="Karbach L.E."/>
            <person name="Kurdoglu A."/>
            <person name="Lahiri S."/>
            <person name="Mastrian S.D."/>
            <person name="Miyashita H."/>
            <person name="Page L."/>
            <person name="Ramakrishna P."/>
            <person name="Satoh S."/>
            <person name="Sattley W.M."/>
            <person name="Shimada Y."/>
            <person name="Taylor H.L."/>
            <person name="Tomo T."/>
            <person name="Tsuchiya T."/>
            <person name="Wang Z.T."/>
            <person name="Raymond J."/>
            <person name="Mimuro M."/>
            <person name="Blankenship R.E."/>
            <person name="Touchman J.W."/>
        </authorList>
    </citation>
    <scope>NUCLEOTIDE SEQUENCE [LARGE SCALE GENOMIC DNA]</scope>
    <source>
        <strain evidence="2">MBIC 11017</strain>
    </source>
</reference>